<name>A0A4V3JMU0_9LEPT</name>
<keyword evidence="8" id="KW-1185">Reference proteome</keyword>
<dbReference type="EMBL" id="RQFY01000012">
    <property type="protein sequence ID" value="TGL28297.1"/>
    <property type="molecule type" value="Genomic_DNA"/>
</dbReference>
<dbReference type="OrthoDB" id="9765670at2"/>
<dbReference type="GO" id="GO:0043138">
    <property type="term" value="F:3'-5' DNA helicase activity"/>
    <property type="evidence" value="ECO:0007669"/>
    <property type="project" value="TreeGrafter"/>
</dbReference>
<keyword evidence="2" id="KW-0378">Hydrolase</keyword>
<dbReference type="GO" id="GO:0005524">
    <property type="term" value="F:ATP binding"/>
    <property type="evidence" value="ECO:0007669"/>
    <property type="project" value="UniProtKB-KW"/>
</dbReference>
<keyword evidence="4" id="KW-0067">ATP-binding</keyword>
<protein>
    <recommendedName>
        <fullName evidence="5">DNA 3'-5' helicase II</fullName>
    </recommendedName>
</protein>
<proteinExistence type="predicted"/>
<accession>A0A4V3JMU0</accession>
<gene>
    <name evidence="7" type="ORF">EHQ52_18690</name>
</gene>
<evidence type="ECO:0000256" key="3">
    <source>
        <dbReference type="ARBA" id="ARBA00022806"/>
    </source>
</evidence>
<keyword evidence="3 7" id="KW-0347">Helicase</keyword>
<evidence type="ECO:0000256" key="4">
    <source>
        <dbReference type="ARBA" id="ARBA00022840"/>
    </source>
</evidence>
<dbReference type="PANTHER" id="PTHR11070:SF2">
    <property type="entry name" value="ATP-DEPENDENT DNA HELICASE SRS2"/>
    <property type="match status" value="1"/>
</dbReference>
<feature type="domain" description="UvrD-like helicase C-terminal" evidence="6">
    <location>
        <begin position="363"/>
        <end position="562"/>
    </location>
</feature>
<dbReference type="InterPro" id="IPR014017">
    <property type="entry name" value="DNA_helicase_UvrD-like_C"/>
</dbReference>
<dbReference type="GO" id="GO:0016787">
    <property type="term" value="F:hydrolase activity"/>
    <property type="evidence" value="ECO:0007669"/>
    <property type="project" value="UniProtKB-KW"/>
</dbReference>
<evidence type="ECO:0000313" key="8">
    <source>
        <dbReference type="Proteomes" id="UP000297871"/>
    </source>
</evidence>
<dbReference type="RefSeq" id="WP_135616884.1">
    <property type="nucleotide sequence ID" value="NZ_RQFY01000012.1"/>
</dbReference>
<evidence type="ECO:0000259" key="6">
    <source>
        <dbReference type="Pfam" id="PF13361"/>
    </source>
</evidence>
<dbReference type="Proteomes" id="UP000297871">
    <property type="component" value="Unassembled WGS sequence"/>
</dbReference>
<dbReference type="InterPro" id="IPR027417">
    <property type="entry name" value="P-loop_NTPase"/>
</dbReference>
<dbReference type="Gene3D" id="3.40.50.300">
    <property type="entry name" value="P-loop containing nucleotide triphosphate hydrolases"/>
    <property type="match status" value="2"/>
</dbReference>
<evidence type="ECO:0000256" key="1">
    <source>
        <dbReference type="ARBA" id="ARBA00022741"/>
    </source>
</evidence>
<sequence length="592" mass="67857">MNKLSPAEKASIETLEQLKNCINKNQCFRLEAGAGAGKTYSLIESIKYLISSRANELLNNRQQIACITYTNVAKNEIKDRTDHHPIILADTIHAFCWSILQHYQVKLREYLPKLGEKWQQRIGESVGVTDQVVKYELGFPAINEREITLHHDDVVALMAHMLAYPKFQKLLKSKFPIILIDEYQDTDSELATSIVNNLIDNDSGLVVGLFGDHWQKIYGSSACGLVSSNVGKIIVIGKKANFRSDRNIVRCLNRMRPELPQAESNPSSEGIINIFHSNEWGGTRRDGRGGGHWKGDLPESTAKEYVDKTTKLMLEAGWDISPDKTKILFLTNNIIASEQNFKNLADCFNYTDDYLKKNEKYIKFFLEMLEPTAVAYKNKQYGELFQLKKKNYPQLNRQTDKTEWLINLDKVMRARANSTIGNMLDLLMETRTPRIPSKIEESEKRFAQLKLKPKDELDADEAKFVDKLTKLRSVDYLEVSNLAEYIDEKTPFSTKHGVKGAEFDNVLVVCGRGWNQYNWNQMLEWMNENIPEDKQDTFERSRNLFYVSCSRAKHNLTLLFTQELSTKSISVLEQIFGNENILGNPLRLRGSA</sequence>
<keyword evidence="1" id="KW-0547">Nucleotide-binding</keyword>
<dbReference type="SUPFAM" id="SSF52540">
    <property type="entry name" value="P-loop containing nucleoside triphosphate hydrolases"/>
    <property type="match status" value="1"/>
</dbReference>
<dbReference type="InterPro" id="IPR000212">
    <property type="entry name" value="DNA_helicase_UvrD/REP"/>
</dbReference>
<dbReference type="GO" id="GO:0003677">
    <property type="term" value="F:DNA binding"/>
    <property type="evidence" value="ECO:0007669"/>
    <property type="project" value="InterPro"/>
</dbReference>
<dbReference type="Pfam" id="PF13245">
    <property type="entry name" value="AAA_19"/>
    <property type="match status" value="1"/>
</dbReference>
<organism evidence="7 8">
    <name type="scientific">Leptospira koniambonensis</name>
    <dbReference type="NCBI Taxonomy" id="2484950"/>
    <lineage>
        <taxon>Bacteria</taxon>
        <taxon>Pseudomonadati</taxon>
        <taxon>Spirochaetota</taxon>
        <taxon>Spirochaetia</taxon>
        <taxon>Leptospirales</taxon>
        <taxon>Leptospiraceae</taxon>
        <taxon>Leptospira</taxon>
    </lineage>
</organism>
<evidence type="ECO:0000256" key="5">
    <source>
        <dbReference type="ARBA" id="ARBA00034923"/>
    </source>
</evidence>
<reference evidence="7" key="1">
    <citation type="journal article" date="2019" name="PLoS Negl. Trop. Dis.">
        <title>Revisiting the worldwide diversity of Leptospira species in the environment.</title>
        <authorList>
            <person name="Vincent A.T."/>
            <person name="Schiettekatte O."/>
            <person name="Bourhy P."/>
            <person name="Veyrier F.J."/>
            <person name="Picardeau M."/>
        </authorList>
    </citation>
    <scope>NUCLEOTIDE SEQUENCE [LARGE SCALE GENOMIC DNA]</scope>
    <source>
        <strain evidence="7">201800265</strain>
    </source>
</reference>
<evidence type="ECO:0000313" key="7">
    <source>
        <dbReference type="EMBL" id="TGL28297.1"/>
    </source>
</evidence>
<dbReference type="PANTHER" id="PTHR11070">
    <property type="entry name" value="UVRD / RECB / PCRA DNA HELICASE FAMILY MEMBER"/>
    <property type="match status" value="1"/>
</dbReference>
<dbReference type="AlphaFoldDB" id="A0A4V3JMU0"/>
<dbReference type="Pfam" id="PF13361">
    <property type="entry name" value="UvrD_C"/>
    <property type="match status" value="1"/>
</dbReference>
<comment type="caution">
    <text evidence="7">The sequence shown here is derived from an EMBL/GenBank/DDBJ whole genome shotgun (WGS) entry which is preliminary data.</text>
</comment>
<evidence type="ECO:0000256" key="2">
    <source>
        <dbReference type="ARBA" id="ARBA00022801"/>
    </source>
</evidence>
<dbReference type="GO" id="GO:0000725">
    <property type="term" value="P:recombinational repair"/>
    <property type="evidence" value="ECO:0007669"/>
    <property type="project" value="TreeGrafter"/>
</dbReference>